<gene>
    <name evidence="1" type="ORF">NTEN_LOCUS17680</name>
</gene>
<evidence type="ECO:0000313" key="1">
    <source>
        <dbReference type="EMBL" id="CAB0012997.1"/>
    </source>
</evidence>
<dbReference type="EMBL" id="CADCXU010025722">
    <property type="protein sequence ID" value="CAB0012997.1"/>
    <property type="molecule type" value="Genomic_DNA"/>
</dbReference>
<dbReference type="SMART" id="SM00248">
    <property type="entry name" value="ANK"/>
    <property type="match status" value="2"/>
</dbReference>
<dbReference type="InterPro" id="IPR036770">
    <property type="entry name" value="Ankyrin_rpt-contain_sf"/>
</dbReference>
<dbReference type="AlphaFoldDB" id="A0A6H5H985"/>
<dbReference type="Proteomes" id="UP000479000">
    <property type="component" value="Unassembled WGS sequence"/>
</dbReference>
<dbReference type="Pfam" id="PF12796">
    <property type="entry name" value="Ank_2"/>
    <property type="match status" value="1"/>
</dbReference>
<feature type="non-terminal residue" evidence="1">
    <location>
        <position position="109"/>
    </location>
</feature>
<protein>
    <submittedName>
        <fullName evidence="1">Uncharacterized protein</fullName>
    </submittedName>
</protein>
<dbReference type="InterPro" id="IPR002110">
    <property type="entry name" value="Ankyrin_rpt"/>
</dbReference>
<accession>A0A6H5H985</accession>
<dbReference type="SUPFAM" id="SSF48403">
    <property type="entry name" value="Ankyrin repeat"/>
    <property type="match status" value="1"/>
</dbReference>
<dbReference type="Gene3D" id="1.25.40.20">
    <property type="entry name" value="Ankyrin repeat-containing domain"/>
    <property type="match status" value="1"/>
</dbReference>
<reference evidence="1 2" key="1">
    <citation type="submission" date="2020-02" db="EMBL/GenBank/DDBJ databases">
        <authorList>
            <person name="Ferguson B K."/>
        </authorList>
    </citation>
    <scope>NUCLEOTIDE SEQUENCE [LARGE SCALE GENOMIC DNA]</scope>
</reference>
<evidence type="ECO:0000313" key="2">
    <source>
        <dbReference type="Proteomes" id="UP000479000"/>
    </source>
</evidence>
<proteinExistence type="predicted"/>
<keyword evidence="2" id="KW-1185">Reference proteome</keyword>
<name>A0A6H5H985_9HEMI</name>
<dbReference type="OrthoDB" id="6581733at2759"/>
<organism evidence="1 2">
    <name type="scientific">Nesidiocoris tenuis</name>
    <dbReference type="NCBI Taxonomy" id="355587"/>
    <lineage>
        <taxon>Eukaryota</taxon>
        <taxon>Metazoa</taxon>
        <taxon>Ecdysozoa</taxon>
        <taxon>Arthropoda</taxon>
        <taxon>Hexapoda</taxon>
        <taxon>Insecta</taxon>
        <taxon>Pterygota</taxon>
        <taxon>Neoptera</taxon>
        <taxon>Paraneoptera</taxon>
        <taxon>Hemiptera</taxon>
        <taxon>Heteroptera</taxon>
        <taxon>Panheteroptera</taxon>
        <taxon>Cimicomorpha</taxon>
        <taxon>Miridae</taxon>
        <taxon>Dicyphina</taxon>
        <taxon>Nesidiocoris</taxon>
    </lineage>
</organism>
<sequence>MRLLNIVNIGNQQQRQARIFTLFSLSTMEMSEVSIYPFSPGYTALMKAAAHGHTRIFRCLMKKNDSLSCDTFLGTVTALTEAAAGGRNEILKLCLEHKLQLINVPVQLT</sequence>